<keyword evidence="3" id="KW-0433">Leucine-rich repeat</keyword>
<dbReference type="GO" id="GO:0016020">
    <property type="term" value="C:membrane"/>
    <property type="evidence" value="ECO:0007669"/>
    <property type="project" value="UniProtKB-SubCell"/>
</dbReference>
<keyword evidence="5" id="KW-0732">Signal</keyword>
<comment type="subcellular location">
    <subcellularLocation>
        <location evidence="1">Membrane</location>
        <topology evidence="1">Single-pass type I membrane protein</topology>
    </subcellularLocation>
</comment>
<comment type="caution">
    <text evidence="11">The sequence shown here is derived from an EMBL/GenBank/DDBJ whole genome shotgun (WGS) entry which is preliminary data.</text>
</comment>
<name>A0A2U1KB71_ARTAN</name>
<dbReference type="PRINTS" id="PR00019">
    <property type="entry name" value="LEURICHRPT"/>
</dbReference>
<evidence type="ECO:0000256" key="2">
    <source>
        <dbReference type="ARBA" id="ARBA00009592"/>
    </source>
</evidence>
<evidence type="ECO:0000256" key="4">
    <source>
        <dbReference type="ARBA" id="ARBA00022692"/>
    </source>
</evidence>
<evidence type="ECO:0000256" key="7">
    <source>
        <dbReference type="ARBA" id="ARBA00022989"/>
    </source>
</evidence>
<gene>
    <name evidence="11" type="ORF">CTI12_AA624210</name>
</gene>
<dbReference type="InterPro" id="IPR001611">
    <property type="entry name" value="Leu-rich_rpt"/>
</dbReference>
<evidence type="ECO:0000256" key="5">
    <source>
        <dbReference type="ARBA" id="ARBA00022729"/>
    </source>
</evidence>
<evidence type="ECO:0000256" key="10">
    <source>
        <dbReference type="SAM" id="Phobius"/>
    </source>
</evidence>
<sequence>MTRRGIFSTPWWRSRNAHVTYIDDEYIDHATIEWQGNVREFSNINLGLLRSIDLSSNNLTGQVPIELTNLYGLLALNLSKNALSGEIPLKIGQLKKLLSLDLSRNSFSGGIPSSMSQMTSISYLDVSYNNLSGRIPSSTQLQSFEPSRYTGNSGLCGPPITKNCHGDKEIEVPPHVVESDQGTDEFPRWFFIGGGIGFATGFSIACGTLVLSHHWRHALFHLLIRMKDWVFVTVVVFIAKLRRGSHL</sequence>
<evidence type="ECO:0000256" key="8">
    <source>
        <dbReference type="ARBA" id="ARBA00023136"/>
    </source>
</evidence>
<dbReference type="SUPFAM" id="SSF52058">
    <property type="entry name" value="L domain-like"/>
    <property type="match status" value="1"/>
</dbReference>
<feature type="transmembrane region" description="Helical" evidence="10">
    <location>
        <begin position="218"/>
        <end position="239"/>
    </location>
</feature>
<dbReference type="FunFam" id="3.80.10.10:FF:000111">
    <property type="entry name" value="LRR receptor-like serine/threonine-protein kinase ERECTA"/>
    <property type="match status" value="1"/>
</dbReference>
<accession>A0A2U1KB71</accession>
<comment type="similarity">
    <text evidence="2">Belongs to the RLP family.</text>
</comment>
<evidence type="ECO:0000313" key="12">
    <source>
        <dbReference type="Proteomes" id="UP000245207"/>
    </source>
</evidence>
<dbReference type="STRING" id="35608.A0A2U1KB71"/>
<dbReference type="OrthoDB" id="8731593at2759"/>
<dbReference type="Proteomes" id="UP000245207">
    <property type="component" value="Unassembled WGS sequence"/>
</dbReference>
<keyword evidence="6" id="KW-0677">Repeat</keyword>
<reference evidence="11 12" key="1">
    <citation type="journal article" date="2018" name="Mol. Plant">
        <title>The genome of Artemisia annua provides insight into the evolution of Asteraceae family and artemisinin biosynthesis.</title>
        <authorList>
            <person name="Shen Q."/>
            <person name="Zhang L."/>
            <person name="Liao Z."/>
            <person name="Wang S."/>
            <person name="Yan T."/>
            <person name="Shi P."/>
            <person name="Liu M."/>
            <person name="Fu X."/>
            <person name="Pan Q."/>
            <person name="Wang Y."/>
            <person name="Lv Z."/>
            <person name="Lu X."/>
            <person name="Zhang F."/>
            <person name="Jiang W."/>
            <person name="Ma Y."/>
            <person name="Chen M."/>
            <person name="Hao X."/>
            <person name="Li L."/>
            <person name="Tang Y."/>
            <person name="Lv G."/>
            <person name="Zhou Y."/>
            <person name="Sun X."/>
            <person name="Brodelius P.E."/>
            <person name="Rose J.K.C."/>
            <person name="Tang K."/>
        </authorList>
    </citation>
    <scope>NUCLEOTIDE SEQUENCE [LARGE SCALE GENOMIC DNA]</scope>
    <source>
        <strain evidence="12">cv. Huhao1</strain>
        <tissue evidence="11">Leaf</tissue>
    </source>
</reference>
<proteinExistence type="inferred from homology"/>
<dbReference type="InterPro" id="IPR046956">
    <property type="entry name" value="RLP23-like"/>
</dbReference>
<dbReference type="EMBL" id="PKPP01024297">
    <property type="protein sequence ID" value="PWA34000.1"/>
    <property type="molecule type" value="Genomic_DNA"/>
</dbReference>
<keyword evidence="7 10" id="KW-1133">Transmembrane helix</keyword>
<dbReference type="Pfam" id="PF00560">
    <property type="entry name" value="LRR_1"/>
    <property type="match status" value="3"/>
</dbReference>
<evidence type="ECO:0000256" key="1">
    <source>
        <dbReference type="ARBA" id="ARBA00004479"/>
    </source>
</evidence>
<protein>
    <submittedName>
        <fullName evidence="11">Leucine-rich repeat protein</fullName>
    </submittedName>
</protein>
<dbReference type="PANTHER" id="PTHR48063">
    <property type="entry name" value="LRR RECEPTOR-LIKE KINASE"/>
    <property type="match status" value="1"/>
</dbReference>
<feature type="transmembrane region" description="Helical" evidence="10">
    <location>
        <begin position="189"/>
        <end position="212"/>
    </location>
</feature>
<dbReference type="InterPro" id="IPR032675">
    <property type="entry name" value="LRR_dom_sf"/>
</dbReference>
<evidence type="ECO:0000256" key="9">
    <source>
        <dbReference type="ARBA" id="ARBA00023180"/>
    </source>
</evidence>
<keyword evidence="4 10" id="KW-0812">Transmembrane</keyword>
<dbReference type="PANTHER" id="PTHR48063:SF103">
    <property type="entry name" value="LEUCINE-RICH RECEPTOR-LIKE KINASE FAMILY PROTEIN"/>
    <property type="match status" value="1"/>
</dbReference>
<evidence type="ECO:0000313" key="11">
    <source>
        <dbReference type="EMBL" id="PWA34000.1"/>
    </source>
</evidence>
<evidence type="ECO:0000256" key="3">
    <source>
        <dbReference type="ARBA" id="ARBA00022614"/>
    </source>
</evidence>
<keyword evidence="8 10" id="KW-0472">Membrane</keyword>
<keyword evidence="12" id="KW-1185">Reference proteome</keyword>
<evidence type="ECO:0000256" key="6">
    <source>
        <dbReference type="ARBA" id="ARBA00022737"/>
    </source>
</evidence>
<dbReference type="Gene3D" id="3.80.10.10">
    <property type="entry name" value="Ribonuclease Inhibitor"/>
    <property type="match status" value="1"/>
</dbReference>
<organism evidence="11 12">
    <name type="scientific">Artemisia annua</name>
    <name type="common">Sweet wormwood</name>
    <dbReference type="NCBI Taxonomy" id="35608"/>
    <lineage>
        <taxon>Eukaryota</taxon>
        <taxon>Viridiplantae</taxon>
        <taxon>Streptophyta</taxon>
        <taxon>Embryophyta</taxon>
        <taxon>Tracheophyta</taxon>
        <taxon>Spermatophyta</taxon>
        <taxon>Magnoliopsida</taxon>
        <taxon>eudicotyledons</taxon>
        <taxon>Gunneridae</taxon>
        <taxon>Pentapetalae</taxon>
        <taxon>asterids</taxon>
        <taxon>campanulids</taxon>
        <taxon>Asterales</taxon>
        <taxon>Asteraceae</taxon>
        <taxon>Asteroideae</taxon>
        <taxon>Anthemideae</taxon>
        <taxon>Artemisiinae</taxon>
        <taxon>Artemisia</taxon>
    </lineage>
</organism>
<dbReference type="AlphaFoldDB" id="A0A2U1KB71"/>
<keyword evidence="9" id="KW-0325">Glycoprotein</keyword>